<dbReference type="SMART" id="SM00829">
    <property type="entry name" value="PKS_ER"/>
    <property type="match status" value="1"/>
</dbReference>
<dbReference type="GO" id="GO:0016491">
    <property type="term" value="F:oxidoreductase activity"/>
    <property type="evidence" value="ECO:0007669"/>
    <property type="project" value="UniProtKB-KW"/>
</dbReference>
<dbReference type="InterPro" id="IPR016036">
    <property type="entry name" value="Malonyl_transacylase_ACP-bd"/>
</dbReference>
<dbReference type="InterPro" id="IPR016035">
    <property type="entry name" value="Acyl_Trfase/lysoPLipase"/>
</dbReference>
<feature type="domain" description="PKS/mFAS DH" evidence="13">
    <location>
        <begin position="1505"/>
        <end position="1804"/>
    </location>
</feature>
<dbReference type="PROSITE" id="PS52019">
    <property type="entry name" value="PKS_MFAS_DH"/>
    <property type="match status" value="1"/>
</dbReference>
<dbReference type="InterPro" id="IPR036291">
    <property type="entry name" value="NAD(P)-bd_dom_sf"/>
</dbReference>
<dbReference type="Pfam" id="PF08659">
    <property type="entry name" value="KR"/>
    <property type="match status" value="1"/>
</dbReference>
<dbReference type="Pfam" id="PF14765">
    <property type="entry name" value="PS-DH"/>
    <property type="match status" value="1"/>
</dbReference>
<dbReference type="InterPro" id="IPR036736">
    <property type="entry name" value="ACP-like_sf"/>
</dbReference>
<dbReference type="EMBL" id="PXOA01000597">
    <property type="protein sequence ID" value="RFU73855.1"/>
    <property type="molecule type" value="Genomic_DNA"/>
</dbReference>
<keyword evidence="3" id="KW-0808">Transferase</keyword>
<dbReference type="SUPFAM" id="SSF47336">
    <property type="entry name" value="ACP-like"/>
    <property type="match status" value="1"/>
</dbReference>
<evidence type="ECO:0000313" key="15">
    <source>
        <dbReference type="Proteomes" id="UP000266272"/>
    </source>
</evidence>
<dbReference type="PANTHER" id="PTHR43775:SF50">
    <property type="entry name" value="HIGHLY REDUCING POLYKETIDE SYNTHASE SRDA"/>
    <property type="match status" value="1"/>
</dbReference>
<dbReference type="SMART" id="SM00822">
    <property type="entry name" value="PKS_KR"/>
    <property type="match status" value="1"/>
</dbReference>
<evidence type="ECO:0000259" key="12">
    <source>
        <dbReference type="PROSITE" id="PS52004"/>
    </source>
</evidence>
<dbReference type="GO" id="GO:0004312">
    <property type="term" value="F:fatty acid synthase activity"/>
    <property type="evidence" value="ECO:0007669"/>
    <property type="project" value="TreeGrafter"/>
</dbReference>
<dbReference type="STRING" id="490622.A0A395NCP4"/>
<evidence type="ECO:0000256" key="7">
    <source>
        <dbReference type="ARBA" id="ARBA00023315"/>
    </source>
</evidence>
<reference evidence="14 15" key="1">
    <citation type="journal article" date="2018" name="PLoS Pathog.">
        <title>Evolution of structural diversity of trichothecenes, a family of toxins produced by plant pathogenic and entomopathogenic fungi.</title>
        <authorList>
            <person name="Proctor R.H."/>
            <person name="McCormick S.P."/>
            <person name="Kim H.S."/>
            <person name="Cardoza R.E."/>
            <person name="Stanley A.M."/>
            <person name="Lindo L."/>
            <person name="Kelly A."/>
            <person name="Brown D.W."/>
            <person name="Lee T."/>
            <person name="Vaughan M.M."/>
            <person name="Alexander N.J."/>
            <person name="Busman M."/>
            <person name="Gutierrez S."/>
        </authorList>
    </citation>
    <scope>NUCLEOTIDE SEQUENCE [LARGE SCALE GENOMIC DNA]</scope>
    <source>
        <strain evidence="14 15">IBT 40837</strain>
    </source>
</reference>
<dbReference type="Gene3D" id="3.40.366.10">
    <property type="entry name" value="Malonyl-Coenzyme A Acyl Carrier Protein, domain 2"/>
    <property type="match status" value="1"/>
</dbReference>
<evidence type="ECO:0000256" key="10">
    <source>
        <dbReference type="SAM" id="Phobius"/>
    </source>
</evidence>
<keyword evidence="4" id="KW-0521">NADP</keyword>
<feature type="active site" description="Proton donor; for dehydratase activity" evidence="8">
    <location>
        <position position="1714"/>
    </location>
</feature>
<dbReference type="PROSITE" id="PS52004">
    <property type="entry name" value="KS3_2"/>
    <property type="match status" value="1"/>
</dbReference>
<dbReference type="InterPro" id="IPR013968">
    <property type="entry name" value="PKS_KR"/>
</dbReference>
<dbReference type="Pfam" id="PF08240">
    <property type="entry name" value="ADH_N"/>
    <property type="match status" value="1"/>
</dbReference>
<dbReference type="SMART" id="SM00827">
    <property type="entry name" value="PKS_AT"/>
    <property type="match status" value="1"/>
</dbReference>
<feature type="transmembrane region" description="Helical" evidence="10">
    <location>
        <begin position="254"/>
        <end position="270"/>
    </location>
</feature>
<dbReference type="InterPro" id="IPR009081">
    <property type="entry name" value="PP-bd_ACP"/>
</dbReference>
<evidence type="ECO:0000256" key="4">
    <source>
        <dbReference type="ARBA" id="ARBA00022857"/>
    </source>
</evidence>
<evidence type="ECO:0000259" key="11">
    <source>
        <dbReference type="PROSITE" id="PS50075"/>
    </source>
</evidence>
<feature type="transmembrane region" description="Helical" evidence="10">
    <location>
        <begin position="194"/>
        <end position="216"/>
    </location>
</feature>
<dbReference type="InterPro" id="IPR049552">
    <property type="entry name" value="PKS_DH_N"/>
</dbReference>
<feature type="transmembrane region" description="Helical" evidence="10">
    <location>
        <begin position="12"/>
        <end position="36"/>
    </location>
</feature>
<dbReference type="InterPro" id="IPR020841">
    <property type="entry name" value="PKS_Beta-ketoAc_synthase_dom"/>
</dbReference>
<proteinExistence type="predicted"/>
<organism evidence="14 15">
    <name type="scientific">Trichoderma arundinaceum</name>
    <dbReference type="NCBI Taxonomy" id="490622"/>
    <lineage>
        <taxon>Eukaryota</taxon>
        <taxon>Fungi</taxon>
        <taxon>Dikarya</taxon>
        <taxon>Ascomycota</taxon>
        <taxon>Pezizomycotina</taxon>
        <taxon>Sordariomycetes</taxon>
        <taxon>Hypocreomycetidae</taxon>
        <taxon>Hypocreales</taxon>
        <taxon>Hypocreaceae</taxon>
        <taxon>Trichoderma</taxon>
    </lineage>
</organism>
<keyword evidence="7" id="KW-0012">Acyltransferase</keyword>
<dbReference type="CDD" id="cd00833">
    <property type="entry name" value="PKS"/>
    <property type="match status" value="1"/>
</dbReference>
<keyword evidence="1" id="KW-0596">Phosphopantetheine</keyword>
<accession>A0A395NCP4</accession>
<dbReference type="InterPro" id="IPR042104">
    <property type="entry name" value="PKS_dehydratase_sf"/>
</dbReference>
<evidence type="ECO:0000256" key="6">
    <source>
        <dbReference type="ARBA" id="ARBA00023268"/>
    </source>
</evidence>
<dbReference type="SUPFAM" id="SSF50129">
    <property type="entry name" value="GroES-like"/>
    <property type="match status" value="1"/>
</dbReference>
<evidence type="ECO:0000259" key="13">
    <source>
        <dbReference type="PROSITE" id="PS52019"/>
    </source>
</evidence>
<dbReference type="InterPro" id="IPR020843">
    <property type="entry name" value="ER"/>
</dbReference>
<dbReference type="InterPro" id="IPR014031">
    <property type="entry name" value="Ketoacyl_synth_C"/>
</dbReference>
<dbReference type="Pfam" id="PF00109">
    <property type="entry name" value="ketoacyl-synt"/>
    <property type="match status" value="1"/>
</dbReference>
<feature type="active site" description="Proton acceptor; for dehydratase activity" evidence="8">
    <location>
        <position position="1537"/>
    </location>
</feature>
<evidence type="ECO:0000256" key="1">
    <source>
        <dbReference type="ARBA" id="ARBA00022450"/>
    </source>
</evidence>
<protein>
    <submittedName>
        <fullName evidence="14">Polyketide synthase</fullName>
    </submittedName>
</protein>
<keyword evidence="5" id="KW-0560">Oxidoreductase</keyword>
<dbReference type="Pfam" id="PF00698">
    <property type="entry name" value="Acyl_transf_1"/>
    <property type="match status" value="1"/>
</dbReference>
<feature type="transmembrane region" description="Helical" evidence="10">
    <location>
        <begin position="498"/>
        <end position="517"/>
    </location>
</feature>
<dbReference type="InterPro" id="IPR049900">
    <property type="entry name" value="PKS_mFAS_DH"/>
</dbReference>
<keyword evidence="10" id="KW-0472">Membrane</keyword>
<gene>
    <name evidence="14" type="ORF">TARUN_8400</name>
</gene>
<dbReference type="InterPro" id="IPR013154">
    <property type="entry name" value="ADH-like_N"/>
</dbReference>
<dbReference type="Pfam" id="PF23297">
    <property type="entry name" value="ACP_SdgA_C"/>
    <property type="match status" value="1"/>
</dbReference>
<dbReference type="InterPro" id="IPR014043">
    <property type="entry name" value="Acyl_transferase_dom"/>
</dbReference>
<feature type="transmembrane region" description="Helical" evidence="10">
    <location>
        <begin position="160"/>
        <end position="182"/>
    </location>
</feature>
<feature type="region of interest" description="Disordered" evidence="9">
    <location>
        <begin position="524"/>
        <end position="545"/>
    </location>
</feature>
<dbReference type="InterPro" id="IPR006162">
    <property type="entry name" value="Ppantetheine_attach_site"/>
</dbReference>
<dbReference type="Gene3D" id="3.10.129.110">
    <property type="entry name" value="Polyketide synthase dehydratase"/>
    <property type="match status" value="1"/>
</dbReference>
<dbReference type="Gene3D" id="3.40.50.720">
    <property type="entry name" value="NAD(P)-binding Rossmann-like Domain"/>
    <property type="match status" value="3"/>
</dbReference>
<dbReference type="InterPro" id="IPR056501">
    <property type="entry name" value="NAD-bd_HRPKS_sdrA"/>
</dbReference>
<keyword evidence="2" id="KW-0597">Phosphoprotein</keyword>
<dbReference type="OrthoDB" id="329835at2759"/>
<dbReference type="CDD" id="cd05195">
    <property type="entry name" value="enoyl_red"/>
    <property type="match status" value="1"/>
</dbReference>
<dbReference type="PANTHER" id="PTHR43775">
    <property type="entry name" value="FATTY ACID SYNTHASE"/>
    <property type="match status" value="1"/>
</dbReference>
<keyword evidence="15" id="KW-1185">Reference proteome</keyword>
<feature type="transmembrane region" description="Helical" evidence="10">
    <location>
        <begin position="125"/>
        <end position="148"/>
    </location>
</feature>
<feature type="domain" description="Ketosynthase family 3 (KS3)" evidence="12">
    <location>
        <begin position="567"/>
        <end position="998"/>
    </location>
</feature>
<dbReference type="Pfam" id="PF21089">
    <property type="entry name" value="PKS_DH_N"/>
    <property type="match status" value="1"/>
</dbReference>
<dbReference type="Pfam" id="PF23114">
    <property type="entry name" value="NAD-bd_HRPKS_sdrA"/>
    <property type="match status" value="1"/>
</dbReference>
<dbReference type="GO" id="GO:0030639">
    <property type="term" value="P:polyketide biosynthetic process"/>
    <property type="evidence" value="ECO:0007669"/>
    <property type="project" value="UniProtKB-ARBA"/>
</dbReference>
<dbReference type="InterPro" id="IPR020807">
    <property type="entry name" value="PKS_DH"/>
</dbReference>
<dbReference type="InterPro" id="IPR057326">
    <property type="entry name" value="KR_dom"/>
</dbReference>
<keyword evidence="6" id="KW-0511">Multifunctional enzyme</keyword>
<keyword evidence="10" id="KW-1133">Transmembrane helix</keyword>
<dbReference type="SMART" id="SM00826">
    <property type="entry name" value="PKS_DH"/>
    <property type="match status" value="1"/>
</dbReference>
<evidence type="ECO:0000256" key="5">
    <source>
        <dbReference type="ARBA" id="ARBA00023002"/>
    </source>
</evidence>
<dbReference type="InterPro" id="IPR014030">
    <property type="entry name" value="Ketoacyl_synth_N"/>
</dbReference>
<feature type="domain" description="Carrier" evidence="11">
    <location>
        <begin position="2780"/>
        <end position="2859"/>
    </location>
</feature>
<dbReference type="Proteomes" id="UP000266272">
    <property type="component" value="Unassembled WGS sequence"/>
</dbReference>
<feature type="transmembrane region" description="Helical" evidence="10">
    <location>
        <begin position="85"/>
        <end position="104"/>
    </location>
</feature>
<dbReference type="InterPro" id="IPR032821">
    <property type="entry name" value="PKS_assoc"/>
</dbReference>
<evidence type="ECO:0000256" key="9">
    <source>
        <dbReference type="SAM" id="MobiDB-lite"/>
    </source>
</evidence>
<dbReference type="InterPro" id="IPR050091">
    <property type="entry name" value="PKS_NRPS_Biosynth_Enz"/>
</dbReference>
<evidence type="ECO:0000313" key="14">
    <source>
        <dbReference type="EMBL" id="RFU73855.1"/>
    </source>
</evidence>
<comment type="caution">
    <text evidence="14">The sequence shown here is derived from an EMBL/GenBank/DDBJ whole genome shotgun (WGS) entry which is preliminary data.</text>
</comment>
<dbReference type="SUPFAM" id="SSF52151">
    <property type="entry name" value="FabD/lysophospholipase-like"/>
    <property type="match status" value="1"/>
</dbReference>
<evidence type="ECO:0000256" key="3">
    <source>
        <dbReference type="ARBA" id="ARBA00022679"/>
    </source>
</evidence>
<dbReference type="Pfam" id="PF02801">
    <property type="entry name" value="Ketoacyl-synt_C"/>
    <property type="match status" value="1"/>
</dbReference>
<feature type="region of interest" description="Disordered" evidence="9">
    <location>
        <begin position="353"/>
        <end position="379"/>
    </location>
</feature>
<evidence type="ECO:0000256" key="2">
    <source>
        <dbReference type="ARBA" id="ARBA00022553"/>
    </source>
</evidence>
<evidence type="ECO:0000256" key="8">
    <source>
        <dbReference type="PROSITE-ProRule" id="PRU01363"/>
    </source>
</evidence>
<keyword evidence="10" id="KW-0812">Transmembrane</keyword>
<dbReference type="SMART" id="SM00825">
    <property type="entry name" value="PKS_KS"/>
    <property type="match status" value="1"/>
</dbReference>
<dbReference type="InterPro" id="IPR011032">
    <property type="entry name" value="GroES-like_sf"/>
</dbReference>
<dbReference type="Pfam" id="PF16197">
    <property type="entry name" value="KAsynt_C_assoc"/>
    <property type="match status" value="1"/>
</dbReference>
<name>A0A395NCP4_TRIAR</name>
<dbReference type="SUPFAM" id="SSF51735">
    <property type="entry name" value="NAD(P)-binding Rossmann-fold domains"/>
    <property type="match status" value="2"/>
</dbReference>
<dbReference type="Gene3D" id="3.40.47.10">
    <property type="match status" value="1"/>
</dbReference>
<dbReference type="PROSITE" id="PS00012">
    <property type="entry name" value="PHOSPHOPANTETHEINE"/>
    <property type="match status" value="1"/>
</dbReference>
<dbReference type="SUPFAM" id="SSF53901">
    <property type="entry name" value="Thiolase-like"/>
    <property type="match status" value="1"/>
</dbReference>
<dbReference type="GO" id="GO:0006633">
    <property type="term" value="P:fatty acid biosynthetic process"/>
    <property type="evidence" value="ECO:0007669"/>
    <property type="project" value="TreeGrafter"/>
</dbReference>
<dbReference type="SUPFAM" id="SSF55048">
    <property type="entry name" value="Probable ACP-binding domain of malonyl-CoA ACP transacylase"/>
    <property type="match status" value="1"/>
</dbReference>
<dbReference type="InterPro" id="IPR016039">
    <property type="entry name" value="Thiolase-like"/>
</dbReference>
<dbReference type="InterPro" id="IPR049551">
    <property type="entry name" value="PKS_DH_C"/>
</dbReference>
<dbReference type="Gene3D" id="1.10.1200.10">
    <property type="entry name" value="ACP-like"/>
    <property type="match status" value="1"/>
</dbReference>
<dbReference type="PROSITE" id="PS50075">
    <property type="entry name" value="CARRIER"/>
    <property type="match status" value="1"/>
</dbReference>
<feature type="region of interest" description="N-terminal hotdog fold" evidence="8">
    <location>
        <begin position="1505"/>
        <end position="1638"/>
    </location>
</feature>
<feature type="region of interest" description="C-terminal hotdog fold" evidence="8">
    <location>
        <begin position="1649"/>
        <end position="1804"/>
    </location>
</feature>
<dbReference type="InterPro" id="IPR001227">
    <property type="entry name" value="Ac_transferase_dom_sf"/>
</dbReference>
<feature type="transmembrane region" description="Helical" evidence="10">
    <location>
        <begin position="56"/>
        <end position="73"/>
    </location>
</feature>
<sequence>MALLDPFYVFRAFTGFGFFTQWIVMIMNGSFVAMLLTNWQGVFPTGTPVKTSWTGIWPVDYVLGLLVVFFGAVNNVEDLPDLGPFLMLADLVFALVVFNIMTLVEDRRNRKTGPLRYPRLPNDQAQALPLTALWSIIISLPLLLPAALGASPFDIQDGVVVWFVGPLALGLFQDLASVLFSSDNYKGINKPVTLAYWIVGLFSAVVHISVAAWAYMAPELSWSRIYWPNHAAVIADSPTFMTEGAMLFMQYDHVVIYLCVLGMGLYMLGLQKTLTASTFREKVQAGWPMVKLTAMTATAGPGAGLACPDEAARSSLRVLGAHSRGMDGSKTWGAGMSIVYASLLHLVVDSATPKQRSCQPPPSDPYYDPGLDTSQSNDAASHRTSYTELILHISVFRISRSALRACRTDTGQRLRGIANVLKERGVFVMLTDREPLLRSGMRRSNFRHIKIWSMHRLHRPEDERNLLITHKIISLDTALVQSTLANNSKAPKLQSSKILNASILQILIPIFMMPAIIRNASPSSQSSFDGLHHTDTAPSSAASSAGEDEYAAASFPGYAEKPLDEQLEPIAVVGMGCRLPGDVKSASEFWDLMMSKGTGNTPKVPASRFNIDAHIHKNNDRPGSFGVLGGYFLKGDLADFDPGLFGITPVEAMWMDPQQRKLLEVVYEALESGGISLEKIAGTRTAVFAASFTADWQQMAFKEHSFRHSLAATGVDPGIISNRISHVFNLNGPSIMCNTACSSSVYALHNACNALRNNEAEGAIVGGVNLIITVDQHMNTAKLGVLSPTSTCHTFDASADGYGRADAVGAVYLKRLSDAIRDGDPIRGVIRSSATNSNGKVPAAGITHPNRDGQADVIAAAYRRGGDLDPRLTGYFECHGTGTAVGDPLEVNAVAMAMNKDRQPGEEPLWIGAVKTNIGHSEAASGLSALIKAIMIVERGVIPATRGVTNPSPAIKWDEWKVKVPTDAVPFPRNLPVRRVSINSFGYGGTNAHVIVEGTESLARNAPSYTYIDSWTQQHKFTGRRRALERNRPFLLPFSAHDKATLRRNIDAHGKIASKYNLLDLSHTLGNRRSVLSSKGFAIASYNSLSNVFDNVAENFAFADKKSIRSVGFVFTGQGAQWARMGADLMAYCPGFLRSIRALDLVLEELPDGPEWSIEDVLMEHAENSPINEAEFSQPLCTAIQIATVQLLRSWGITPKVTVGHSSGEIAASYAAGLVSADEAIVAAYYRGKVAQDVNTGGAMMAVGLGADAVQKYLSDFEGKVVVACYNSPALVTLSGDGDALDSVKAKLDADGVFARPVKTNGKAYHSHHMAPVAERYESLVRATKDQVKGTLPPLTAAKMVSSVSNAILGDDAVVDETYWSANLRSPVLFDQAIQTILTAEEFSDVDLFIEIGPHSAMAGPIKQIKAAIKAEKIEYIPTLLRGKNCAEQLLKTAGELFLRSYPVAMEKITNAFVEQRGANGKPVKGSTIVDLPPYQWNYTRPFWAENRTSLEQRLPKYPRHDVLGQLVVGNSLAEPTWRNIFRIRDLPWLKHHHLGGESVFPAAGYFAMAIEAIRQINETSASPVPEESYVLRDVSIKTALVTPDDDDGIEVLFNMRPSVHGSGWWDWNVSSVDSERVKKDHMSGSISINTRPRGKAPREIPQFPQRATGKAWNQALREVGFDYGATFQDMDDIRFDGRRYEASCTTNIKQVVDESLGESRYVLHPASIDSTLQLCIAAIYAGRTNAMDCGVVPVQVDEIAIWPPTEAQLDAQKAKAYATVHRRGIRTSESNVQMVADDGEIIMELTNMRATAYEAAVPQKAESALEDAPYGEMAWDLDIDTAENREGLNTPELVNLALFKYPGFKSIELGAKNAAAILRKNPHASYTIVTVSQEEAEAAKAVVAEYHNAKVVIVDPSQELESQGLKKESFDILVAGGDNAFHLSLASVIKAGATTISSNVTIAKKTDEALITSKHAVQLVYRASQSSILSSVRTALESLGWDITLTSLEASLESAIAEHVIVLTDFEGPLLFNLKGEEFAAVQNLIAETSSLLWVSTGAILEGKKPEYAMVSGLARAITSEQASLDFRTLDVDTDNVRPEQIVKSISNIAQLQAAKSEELPEREFVVSNGKTYISRLVRNQGLNNVYTGAEKAEPIKFALGDRIHGKALKGKVVFQKEDSASDVKPGHVEVEVLSSGLTKEGVLVITGVDYTTTFSHEIGGVVKRVGSDITGFQVGDKVVGFSVGRFDSYQQVPATLLHKLSHQENLSSMVSTLTAYAAALHGLQTLASVQEDENVLILNNSGFAGAAAIKVAQLNSATVYAVAKTDEESEFLKKQFGLKTENIIRPSNGLVSEQLDKLTNGHGADVIFSAGSVNSSDAHEAWRLIAPFGRFVDSGRKDNLSRSVLDGIPVQRSASYLPFDIIEALSARPKLLSKLLPAIVEIAKQGPAVAPGTTQVIDLADLDKAVSAFSDAFGAVKSVVEYRNSEKPIQALPPRTKLQFSPDSTYLLVGCLGGLGRSLTSWMMESGARRFTFLSRSGADSKAAAKLVADLEAAGAFVQVVRGDATSRDDVVRAVDGIPSQYPIKGVIHAAMVLKDGLFHSMTFDAWKQSTNPKVVGAQNLHSVLANTPLDFFIMTSSVSGILGTPGQSNYAAANAYLDSLARFRHAQSQSTATSIVLPMVLGVGVVAENAELEDALKRKGMYGVDEEHLLQSFEAAMISSTLEVVPDHVVVGLDPAQLQKAVNDAAATDSFWLEDARFSHIVHDINSSADDAAGGAGGQSILATIKAAESLSEAITAVNEHFVEKLSRMLMLNPDDVDPENGSIASYGIDSMIGAELRNWIFKEYRMDVPFQQLLGATLTIAKFATQVCAAQGREA</sequence>